<feature type="transmembrane region" description="Helical" evidence="9">
    <location>
        <begin position="743"/>
        <end position="767"/>
    </location>
</feature>
<dbReference type="PANTHER" id="PTHR43867:SF4">
    <property type="entry name" value="BETA-(1-3)-GLUCOSYL TRANSFERASE"/>
    <property type="match status" value="1"/>
</dbReference>
<evidence type="ECO:0000256" key="7">
    <source>
        <dbReference type="ARBA" id="ARBA00022989"/>
    </source>
</evidence>
<feature type="transmembrane region" description="Helical" evidence="9">
    <location>
        <begin position="402"/>
        <end position="426"/>
    </location>
</feature>
<name>A0A1J5S9A8_9ZZZZ</name>
<dbReference type="InterPro" id="IPR000490">
    <property type="entry name" value="Glyco_hydro_17"/>
</dbReference>
<keyword evidence="8 9" id="KW-0472">Membrane</keyword>
<dbReference type="Gene3D" id="3.20.20.80">
    <property type="entry name" value="Glycosidases"/>
    <property type="match status" value="1"/>
</dbReference>
<comment type="caution">
    <text evidence="10">The sequence shown here is derived from an EMBL/GenBank/DDBJ whole genome shotgun (WGS) entry which is preliminary data.</text>
</comment>
<evidence type="ECO:0000256" key="8">
    <source>
        <dbReference type="ARBA" id="ARBA00023136"/>
    </source>
</evidence>
<feature type="transmembrane region" description="Helical" evidence="9">
    <location>
        <begin position="340"/>
        <end position="359"/>
    </location>
</feature>
<dbReference type="CDD" id="cd06435">
    <property type="entry name" value="CESA_NdvC_like"/>
    <property type="match status" value="1"/>
</dbReference>
<accession>A0A1J5S9A8</accession>
<keyword evidence="3" id="KW-0808">Transferase</keyword>
<feature type="transmembrane region" description="Helical" evidence="9">
    <location>
        <begin position="856"/>
        <end position="880"/>
    </location>
</feature>
<dbReference type="InterPro" id="IPR029044">
    <property type="entry name" value="Nucleotide-diphossugar_trans"/>
</dbReference>
<dbReference type="SUPFAM" id="SSF53448">
    <property type="entry name" value="Nucleotide-diphospho-sugar transferases"/>
    <property type="match status" value="1"/>
</dbReference>
<feature type="transmembrane region" description="Helical" evidence="9">
    <location>
        <begin position="831"/>
        <end position="850"/>
    </location>
</feature>
<organism evidence="10">
    <name type="scientific">mine drainage metagenome</name>
    <dbReference type="NCBI Taxonomy" id="410659"/>
    <lineage>
        <taxon>unclassified sequences</taxon>
        <taxon>metagenomes</taxon>
        <taxon>ecological metagenomes</taxon>
    </lineage>
</organism>
<dbReference type="InterPro" id="IPR050321">
    <property type="entry name" value="Glycosyltr_2/OpgH_subfam"/>
</dbReference>
<evidence type="ECO:0000256" key="2">
    <source>
        <dbReference type="ARBA" id="ARBA00022676"/>
    </source>
</evidence>
<dbReference type="Gene3D" id="3.90.550.10">
    <property type="entry name" value="Spore Coat Polysaccharide Biosynthesis Protein SpsA, Chain A"/>
    <property type="match status" value="1"/>
</dbReference>
<dbReference type="PANTHER" id="PTHR43867">
    <property type="entry name" value="CELLULOSE SYNTHASE CATALYTIC SUBUNIT A [UDP-FORMING]"/>
    <property type="match status" value="1"/>
</dbReference>
<dbReference type="InterPro" id="IPR017853">
    <property type="entry name" value="GH"/>
</dbReference>
<feature type="transmembrane region" description="Helical" evidence="9">
    <location>
        <begin position="371"/>
        <end position="390"/>
    </location>
</feature>
<keyword evidence="4 9" id="KW-0812">Transmembrane</keyword>
<keyword evidence="5" id="KW-0378">Hydrolase</keyword>
<dbReference type="SUPFAM" id="SSF51445">
    <property type="entry name" value="(Trans)glycosidases"/>
    <property type="match status" value="1"/>
</dbReference>
<dbReference type="EMBL" id="MLJW01000120">
    <property type="protein sequence ID" value="OIQ98347.1"/>
    <property type="molecule type" value="Genomic_DNA"/>
</dbReference>
<dbReference type="Pfam" id="PF13641">
    <property type="entry name" value="Glyco_tranf_2_3"/>
    <property type="match status" value="1"/>
</dbReference>
<keyword evidence="6" id="KW-0460">Magnesium</keyword>
<evidence type="ECO:0000256" key="6">
    <source>
        <dbReference type="ARBA" id="ARBA00022842"/>
    </source>
</evidence>
<dbReference type="FunFam" id="3.90.550.10:FF:000164">
    <property type="entry name" value="Beta-(1-3)-glucosyl transferase"/>
    <property type="match status" value="1"/>
</dbReference>
<dbReference type="Pfam" id="PF00332">
    <property type="entry name" value="Glyco_hydro_17"/>
    <property type="match status" value="1"/>
</dbReference>
<keyword evidence="2" id="KW-0328">Glycosyltransferase</keyword>
<evidence type="ECO:0000313" key="10">
    <source>
        <dbReference type="EMBL" id="OIQ98347.1"/>
    </source>
</evidence>
<dbReference type="GO" id="GO:0016758">
    <property type="term" value="F:hexosyltransferase activity"/>
    <property type="evidence" value="ECO:0007669"/>
    <property type="project" value="TreeGrafter"/>
</dbReference>
<sequence length="903" mass="102718">MLRRFSGLFVLLCIIFGNLGVWWLMNRPANGVAWDGEISSISFSPFRKDDDPFQNKYPPLSSIDSDLALVAKKVKAIRLYNSSEKNDQAIPAMAAKYGLTVTAGAWIRGALSEPNLRLDKKRADMSPDELKAYNLQMAALTSNEEELNGAIRMALANPNVSRVIIGNETIYRGEATVPQLIRYIKRVKERIRQPVSTAEPAYVWLSHPELVRAADFIALHVLPYWEGMPVSSAVDYVFGEVKAVQAIYPDKHIMLAEVGWPSAGKGRQQAEPSVINQALFLRRFLNRAAEDGLDYNVIEAFDQPWKKAFEWTVGTHWGLWDADRNPKFSMVEPVQEVKQWPVQAITATLIALLPVMWLLTNWQHLRTRGKIFFAVLVQFAVSLMVWTGTVPMIRDFAPSTELMYSVLMPAQLILLVVVLIAGYEMTELTWTRQRRRDFSPETAPKPTRFPKVSLHLPCYNEPPEMVKLTLDSLTRLDYPNFEVLVLDNNTRDPEVWKPVQAYCAELGERFKFYHLGKWPGAKSGALNFALTQTDPEAEVIGVIDSDYQVTPDWLSTLVPYFENPKVGWVQAPQDHREWEFDLFKECINWEYAGFFDIGMVARNEDNAIIQHGTMTLIRRKALEDTGKWSEWTITEDAELGLRLLEHGYESVYLSHRFGHGLTPDDFTAYKKQRFRWAYGAVQILKGHWRALMPFRDTGLTASQKYHFVTGWLPWFADAFYLLFTVLSVFWTIGLVAAPRIFDFPMAIFVMPTVGVFVAKLVHHLFLYSTRVKCNWRQRIGSAIAGMGLTYYIGKAMWQGVFTKTIPFLRTPKCADKAAWTAAFMMASEETVLMLSQWICAALILFVKGWHDLDARMWALVLSVQSIPYAAALATAMLSALPTERLMRRLNAHKGGEAPPAPAE</sequence>
<dbReference type="GO" id="GO:0005975">
    <property type="term" value="P:carbohydrate metabolic process"/>
    <property type="evidence" value="ECO:0007669"/>
    <property type="project" value="InterPro"/>
</dbReference>
<feature type="transmembrane region" description="Helical" evidence="9">
    <location>
        <begin position="714"/>
        <end position="737"/>
    </location>
</feature>
<protein>
    <submittedName>
        <fullName evidence="10">Cellulose synthase 1</fullName>
    </submittedName>
</protein>
<evidence type="ECO:0000256" key="3">
    <source>
        <dbReference type="ARBA" id="ARBA00022679"/>
    </source>
</evidence>
<gene>
    <name evidence="10" type="primary">acsAB</name>
    <name evidence="10" type="ORF">GALL_196250</name>
</gene>
<dbReference type="AlphaFoldDB" id="A0A1J5S9A8"/>
<proteinExistence type="predicted"/>
<feature type="transmembrane region" description="Helical" evidence="9">
    <location>
        <begin position="7"/>
        <end position="25"/>
    </location>
</feature>
<dbReference type="GO" id="GO:0004553">
    <property type="term" value="F:hydrolase activity, hydrolyzing O-glycosyl compounds"/>
    <property type="evidence" value="ECO:0007669"/>
    <property type="project" value="InterPro"/>
</dbReference>
<evidence type="ECO:0000256" key="1">
    <source>
        <dbReference type="ARBA" id="ARBA00004141"/>
    </source>
</evidence>
<reference evidence="10" key="1">
    <citation type="submission" date="2016-10" db="EMBL/GenBank/DDBJ databases">
        <title>Sequence of Gallionella enrichment culture.</title>
        <authorList>
            <person name="Poehlein A."/>
            <person name="Muehling M."/>
            <person name="Daniel R."/>
        </authorList>
    </citation>
    <scope>NUCLEOTIDE SEQUENCE</scope>
</reference>
<evidence type="ECO:0000256" key="5">
    <source>
        <dbReference type="ARBA" id="ARBA00022801"/>
    </source>
</evidence>
<dbReference type="GO" id="GO:0005886">
    <property type="term" value="C:plasma membrane"/>
    <property type="evidence" value="ECO:0007669"/>
    <property type="project" value="TreeGrafter"/>
</dbReference>
<comment type="subcellular location">
    <subcellularLocation>
        <location evidence="1">Membrane</location>
        <topology evidence="1">Multi-pass membrane protein</topology>
    </subcellularLocation>
</comment>
<evidence type="ECO:0000256" key="4">
    <source>
        <dbReference type="ARBA" id="ARBA00022692"/>
    </source>
</evidence>
<keyword evidence="7 9" id="KW-1133">Transmembrane helix</keyword>
<evidence type="ECO:0000256" key="9">
    <source>
        <dbReference type="SAM" id="Phobius"/>
    </source>
</evidence>